<organism evidence="1 2">
    <name type="scientific">Rattus norvegicus</name>
    <name type="common">Rat</name>
    <dbReference type="NCBI Taxonomy" id="10116"/>
    <lineage>
        <taxon>Eukaryota</taxon>
        <taxon>Metazoa</taxon>
        <taxon>Chordata</taxon>
        <taxon>Craniata</taxon>
        <taxon>Vertebrata</taxon>
        <taxon>Euteleostomi</taxon>
        <taxon>Mammalia</taxon>
        <taxon>Eutheria</taxon>
        <taxon>Euarchontoglires</taxon>
        <taxon>Glires</taxon>
        <taxon>Rodentia</taxon>
        <taxon>Myomorpha</taxon>
        <taxon>Muroidea</taxon>
        <taxon>Muridae</taxon>
        <taxon>Murinae</taxon>
        <taxon>Rattus</taxon>
    </lineage>
</organism>
<sequence length="26" mass="2919">MSKDLFIYMSTLSLSSDTPEEGTKHT</sequence>
<evidence type="ECO:0000313" key="1">
    <source>
        <dbReference type="EMBL" id="EDL93960.1"/>
    </source>
</evidence>
<accession>A6KAQ2</accession>
<name>A6KAQ2_RAT</name>
<dbReference type="AlphaFoldDB" id="A6KAQ2"/>
<gene>
    <name evidence="1" type="ORF">rCG_24174</name>
</gene>
<proteinExistence type="predicted"/>
<evidence type="ECO:0000313" key="2">
    <source>
        <dbReference type="Proteomes" id="UP000234681"/>
    </source>
</evidence>
<protein>
    <submittedName>
        <fullName evidence="1">RCG24174</fullName>
    </submittedName>
</protein>
<dbReference type="EMBL" id="CH474032">
    <property type="protein sequence ID" value="EDL93960.1"/>
    <property type="molecule type" value="Genomic_DNA"/>
</dbReference>
<reference evidence="2" key="1">
    <citation type="submission" date="2005-09" db="EMBL/GenBank/DDBJ databases">
        <authorList>
            <person name="Mural R.J."/>
            <person name="Li P.W."/>
            <person name="Adams M.D."/>
            <person name="Amanatides P.G."/>
            <person name="Baden-Tillson H."/>
            <person name="Barnstead M."/>
            <person name="Chin S.H."/>
            <person name="Dew I."/>
            <person name="Evans C.A."/>
            <person name="Ferriera S."/>
            <person name="Flanigan M."/>
            <person name="Fosler C."/>
            <person name="Glodek A."/>
            <person name="Gu Z."/>
            <person name="Holt R.A."/>
            <person name="Jennings D."/>
            <person name="Kraft C.L."/>
            <person name="Lu F."/>
            <person name="Nguyen T."/>
            <person name="Nusskern D.R."/>
            <person name="Pfannkoch C.M."/>
            <person name="Sitter C."/>
            <person name="Sutton G.G."/>
            <person name="Venter J.C."/>
            <person name="Wang Z."/>
            <person name="Woodage T."/>
            <person name="Zheng X.H."/>
            <person name="Zhong F."/>
        </authorList>
    </citation>
    <scope>NUCLEOTIDE SEQUENCE [LARGE SCALE GENOMIC DNA]</scope>
    <source>
        <strain>BN</strain>
        <strain evidence="2">Sprague-Dawley</strain>
    </source>
</reference>
<dbReference type="Proteomes" id="UP000234681">
    <property type="component" value="Chromosome 17"/>
</dbReference>